<dbReference type="InterPro" id="IPR036465">
    <property type="entry name" value="vWFA_dom_sf"/>
</dbReference>
<feature type="compositionally biased region" description="Acidic residues" evidence="1">
    <location>
        <begin position="242"/>
        <end position="252"/>
    </location>
</feature>
<feature type="compositionally biased region" description="Polar residues" evidence="1">
    <location>
        <begin position="980"/>
        <end position="993"/>
    </location>
</feature>
<feature type="region of interest" description="Disordered" evidence="1">
    <location>
        <begin position="592"/>
        <end position="640"/>
    </location>
</feature>
<dbReference type="PROSITE" id="PS50234">
    <property type="entry name" value="VWFA"/>
    <property type="match status" value="1"/>
</dbReference>
<feature type="compositionally biased region" description="Basic and acidic residues" evidence="1">
    <location>
        <begin position="1091"/>
        <end position="1104"/>
    </location>
</feature>
<protein>
    <recommendedName>
        <fullName evidence="2">VWFA domain-containing protein</fullName>
    </recommendedName>
</protein>
<dbReference type="CDD" id="cd00198">
    <property type="entry name" value="vWFA"/>
    <property type="match status" value="1"/>
</dbReference>
<dbReference type="EMBL" id="JAIWYP010000004">
    <property type="protein sequence ID" value="KAH3840472.1"/>
    <property type="molecule type" value="Genomic_DNA"/>
</dbReference>
<feature type="compositionally biased region" description="Basic residues" evidence="1">
    <location>
        <begin position="129"/>
        <end position="140"/>
    </location>
</feature>
<proteinExistence type="predicted"/>
<feature type="compositionally biased region" description="Gly residues" evidence="1">
    <location>
        <begin position="278"/>
        <end position="292"/>
    </location>
</feature>
<feature type="compositionally biased region" description="Basic and acidic residues" evidence="1">
    <location>
        <begin position="209"/>
        <end position="220"/>
    </location>
</feature>
<comment type="caution">
    <text evidence="3">The sequence shown here is derived from an EMBL/GenBank/DDBJ whole genome shotgun (WGS) entry which is preliminary data.</text>
</comment>
<evidence type="ECO:0000256" key="1">
    <source>
        <dbReference type="SAM" id="MobiDB-lite"/>
    </source>
</evidence>
<feature type="domain" description="VWFA" evidence="2">
    <location>
        <begin position="671"/>
        <end position="867"/>
    </location>
</feature>
<feature type="compositionally biased region" description="Polar residues" evidence="1">
    <location>
        <begin position="302"/>
        <end position="312"/>
    </location>
</feature>
<reference evidence="3" key="1">
    <citation type="journal article" date="2019" name="bioRxiv">
        <title>The Genome of the Zebra Mussel, Dreissena polymorpha: A Resource for Invasive Species Research.</title>
        <authorList>
            <person name="McCartney M.A."/>
            <person name="Auch B."/>
            <person name="Kono T."/>
            <person name="Mallez S."/>
            <person name="Zhang Y."/>
            <person name="Obille A."/>
            <person name="Becker A."/>
            <person name="Abrahante J.E."/>
            <person name="Garbe J."/>
            <person name="Badalamenti J.P."/>
            <person name="Herman A."/>
            <person name="Mangelson H."/>
            <person name="Liachko I."/>
            <person name="Sullivan S."/>
            <person name="Sone E.D."/>
            <person name="Koren S."/>
            <person name="Silverstein K.A.T."/>
            <person name="Beckman K.B."/>
            <person name="Gohl D.M."/>
        </authorList>
    </citation>
    <scope>NUCLEOTIDE SEQUENCE</scope>
    <source>
        <strain evidence="3">Duluth1</strain>
        <tissue evidence="3">Whole animal</tissue>
    </source>
</reference>
<reference evidence="3" key="2">
    <citation type="submission" date="2020-11" db="EMBL/GenBank/DDBJ databases">
        <authorList>
            <person name="McCartney M.A."/>
            <person name="Auch B."/>
            <person name="Kono T."/>
            <person name="Mallez S."/>
            <person name="Becker A."/>
            <person name="Gohl D.M."/>
            <person name="Silverstein K.A.T."/>
            <person name="Koren S."/>
            <person name="Bechman K.B."/>
            <person name="Herman A."/>
            <person name="Abrahante J.E."/>
            <person name="Garbe J."/>
        </authorList>
    </citation>
    <scope>NUCLEOTIDE SEQUENCE</scope>
    <source>
        <strain evidence="3">Duluth1</strain>
        <tissue evidence="3">Whole animal</tissue>
    </source>
</reference>
<feature type="compositionally biased region" description="Polar residues" evidence="1">
    <location>
        <begin position="112"/>
        <end position="126"/>
    </location>
</feature>
<dbReference type="InterPro" id="IPR002035">
    <property type="entry name" value="VWF_A"/>
</dbReference>
<name>A0A9D4KIA2_DREPO</name>
<dbReference type="Pfam" id="PF13519">
    <property type="entry name" value="VWA_2"/>
    <property type="match status" value="1"/>
</dbReference>
<feature type="region of interest" description="Disordered" evidence="1">
    <location>
        <begin position="963"/>
        <end position="1032"/>
    </location>
</feature>
<feature type="compositionally biased region" description="Polar residues" evidence="1">
    <location>
        <begin position="37"/>
        <end position="60"/>
    </location>
</feature>
<dbReference type="SUPFAM" id="SSF53300">
    <property type="entry name" value="vWA-like"/>
    <property type="match status" value="1"/>
</dbReference>
<evidence type="ECO:0000313" key="4">
    <source>
        <dbReference type="Proteomes" id="UP000828390"/>
    </source>
</evidence>
<evidence type="ECO:0000259" key="2">
    <source>
        <dbReference type="PROSITE" id="PS50234"/>
    </source>
</evidence>
<feature type="region of interest" description="Disordered" evidence="1">
    <location>
        <begin position="1"/>
        <end position="317"/>
    </location>
</feature>
<evidence type="ECO:0000313" key="3">
    <source>
        <dbReference type="EMBL" id="KAH3840472.1"/>
    </source>
</evidence>
<feature type="compositionally biased region" description="Low complexity" evidence="1">
    <location>
        <begin position="1144"/>
        <end position="1155"/>
    </location>
</feature>
<dbReference type="Gene3D" id="3.40.50.410">
    <property type="entry name" value="von Willebrand factor, type A domain"/>
    <property type="match status" value="1"/>
</dbReference>
<organism evidence="3 4">
    <name type="scientific">Dreissena polymorpha</name>
    <name type="common">Zebra mussel</name>
    <name type="synonym">Mytilus polymorpha</name>
    <dbReference type="NCBI Taxonomy" id="45954"/>
    <lineage>
        <taxon>Eukaryota</taxon>
        <taxon>Metazoa</taxon>
        <taxon>Spiralia</taxon>
        <taxon>Lophotrochozoa</taxon>
        <taxon>Mollusca</taxon>
        <taxon>Bivalvia</taxon>
        <taxon>Autobranchia</taxon>
        <taxon>Heteroconchia</taxon>
        <taxon>Euheterodonta</taxon>
        <taxon>Imparidentia</taxon>
        <taxon>Neoheterodontei</taxon>
        <taxon>Myida</taxon>
        <taxon>Dreissenoidea</taxon>
        <taxon>Dreissenidae</taxon>
        <taxon>Dreissena</taxon>
    </lineage>
</organism>
<keyword evidence="4" id="KW-1185">Reference proteome</keyword>
<feature type="region of interest" description="Disordered" evidence="1">
    <location>
        <begin position="1077"/>
        <end position="1155"/>
    </location>
</feature>
<gene>
    <name evidence="3" type="ORF">DPMN_113921</name>
</gene>
<dbReference type="AlphaFoldDB" id="A0A9D4KIA2"/>
<dbReference type="Proteomes" id="UP000828390">
    <property type="component" value="Unassembled WGS sequence"/>
</dbReference>
<sequence length="1155" mass="124530">MRKQFIPPKQQRSGQRTDSESDTSGSSDVDKPEDTDTQMINDLTDSTPSGSEKTNISLGENESIDLNILFAKPTQSKKQSQASPSKKPVNPTRTQKATPESRSTSEEDSDDANINATKQSSGSQNIPWIKKHKVPQRLKAQKVVSENDNPFAKLVAEVSKSTVAKTKKEKSSLLGNSKHTFSMDDNDKPCTNGKKASNRKAGKATTADETNKSKKEETKPRYLQIPENDMPIRELFARNSDSDDDDEFDENENLYMQLVPQSLRTDLQPKPGTRGTSGAPGGMGAPGGGGVFGTAFGLPGNTDESSSAQQSGAADLTPEQLEETMAEIEELLKNHRKGKKRTKRDEEDDKLMEDVLRLMQEHPPVPASERPDRALLGPDTDRLREQLMAGLGQGEQQGQGDDGQQTAYAMQRSMQEMGGLGGDQAYQLPQMLGGLGGDQANQLRQMMGGLGGDQGNQMRQMMGGLGGDQGNQMRQMMGGLGGDQGNQMRQMMGGLGGDQGNQMRQMMGGLGGDQGNQMRQMMGGLGGDQGNQMRQMMGGLGGDQGNQMRQMMGGLGGDQGNQMRQMMGGLGGDQGNQMRQMMGGLGGVQGNARGQGAPGGGGDRVNQFGQLDGLSGIGRGRGMDEGQIGGNGEEDINIADPGEGEIMNQLLTMESIKAQNNAAPKAQEGMSTIIIFDTSNSMAGDGIVQATEFITAFLKGLEDIRRAANLDENVALITVSESVDVAHHLTNEFSKIREILHGIYANGPTKLHQALLLPICIFGSAPNLGIRNFGSHVAAPRVILISDGRLSIRPDDSPQSQEENLLKNEALKTMTSSTEMTMCQLTCIPVGNCSREFLAFLAESTGGQMYETSKAKQLSHWNMYHSIVATLKQQGQSEPTRDSIHHIISSHIGRCDGSDVDEVLAIWRQPEPDLAAFQRRLQERESGGIIVGGQGSGASGIGGMSMMGGGQGMTSTMPQSIDAGGLPTGERGFATPELSHGSSSAQTGTQVPSRQVGREESSQSLAAVNRGVDGSQAEGHARPRTVNNGREDGFNIGMRDMFHMNDYAVAQRRRQIEKERAELDKLPKLPAEQLRLEKLPDTGNMQWPSKEQLRPSHKLEREVTTTRLVSDVPRPAKASQRANRSDQTKPGWRIRHQPNKGPGQKKSQSDSSESD</sequence>
<feature type="compositionally biased region" description="Low complexity" evidence="1">
    <location>
        <begin position="71"/>
        <end position="88"/>
    </location>
</feature>
<accession>A0A9D4KIA2</accession>